<accession>A0A917J733</accession>
<name>A0A917J733_9SPHI</name>
<keyword evidence="3" id="KW-1185">Reference proteome</keyword>
<evidence type="ECO:0000256" key="1">
    <source>
        <dbReference type="SAM" id="SignalP"/>
    </source>
</evidence>
<dbReference type="AlphaFoldDB" id="A0A917J733"/>
<organism evidence="2 3">
    <name type="scientific">Mucilaginibacter galii</name>
    <dbReference type="NCBI Taxonomy" id="2005073"/>
    <lineage>
        <taxon>Bacteria</taxon>
        <taxon>Pseudomonadati</taxon>
        <taxon>Bacteroidota</taxon>
        <taxon>Sphingobacteriia</taxon>
        <taxon>Sphingobacteriales</taxon>
        <taxon>Sphingobacteriaceae</taxon>
        <taxon>Mucilaginibacter</taxon>
    </lineage>
</organism>
<dbReference type="RefSeq" id="WP_188413260.1">
    <property type="nucleotide sequence ID" value="NZ_BMDO01000001.1"/>
</dbReference>
<feature type="signal peptide" evidence="1">
    <location>
        <begin position="1"/>
        <end position="20"/>
    </location>
</feature>
<keyword evidence="1" id="KW-0732">Signal</keyword>
<gene>
    <name evidence="2" type="ORF">GCM10011425_03690</name>
</gene>
<reference evidence="2" key="1">
    <citation type="journal article" date="2014" name="Int. J. Syst. Evol. Microbiol.">
        <title>Complete genome sequence of Corynebacterium casei LMG S-19264T (=DSM 44701T), isolated from a smear-ripened cheese.</title>
        <authorList>
            <consortium name="US DOE Joint Genome Institute (JGI-PGF)"/>
            <person name="Walter F."/>
            <person name="Albersmeier A."/>
            <person name="Kalinowski J."/>
            <person name="Ruckert C."/>
        </authorList>
    </citation>
    <scope>NUCLEOTIDE SEQUENCE</scope>
    <source>
        <strain evidence="2">CCM 8711</strain>
    </source>
</reference>
<proteinExistence type="predicted"/>
<evidence type="ECO:0008006" key="4">
    <source>
        <dbReference type="Google" id="ProtNLM"/>
    </source>
</evidence>
<comment type="caution">
    <text evidence="2">The sequence shown here is derived from an EMBL/GenBank/DDBJ whole genome shotgun (WGS) entry which is preliminary data.</text>
</comment>
<evidence type="ECO:0000313" key="2">
    <source>
        <dbReference type="EMBL" id="GGI49157.1"/>
    </source>
</evidence>
<protein>
    <recommendedName>
        <fullName evidence="4">Outer membrane protein beta-barrel domain-containing protein</fullName>
    </recommendedName>
</protein>
<dbReference type="Proteomes" id="UP000662074">
    <property type="component" value="Unassembled WGS sequence"/>
</dbReference>
<sequence>MIRKLLLTFGICLTVLLAKAQLGYNYAQYDIGFSGALNYAYTDAETVKGTPAVHLHFTYNQTPFLNHIAEVQVGRLAGGDSLLTLSGRQFKNSYTAVSFRTQIQAGEFLDYERSVIFNALKNVYASGGIGVIYNNMSEINRQSLYIPDFYSGGRNNSTEFFVPLKVGYEFKIFNSYDEPSVKVDLGYQYNLVLGDQIDGIKAGTRKDAYTQFVLGVKFAIGGFTSYRKQISRQ</sequence>
<dbReference type="EMBL" id="BMDO01000001">
    <property type="protein sequence ID" value="GGI49157.1"/>
    <property type="molecule type" value="Genomic_DNA"/>
</dbReference>
<reference evidence="2" key="2">
    <citation type="submission" date="2020-09" db="EMBL/GenBank/DDBJ databases">
        <authorList>
            <person name="Sun Q."/>
            <person name="Sedlacek I."/>
        </authorList>
    </citation>
    <scope>NUCLEOTIDE SEQUENCE</scope>
    <source>
        <strain evidence="2">CCM 8711</strain>
    </source>
</reference>
<feature type="chain" id="PRO_5037548331" description="Outer membrane protein beta-barrel domain-containing protein" evidence="1">
    <location>
        <begin position="21"/>
        <end position="233"/>
    </location>
</feature>
<evidence type="ECO:0000313" key="3">
    <source>
        <dbReference type="Proteomes" id="UP000662074"/>
    </source>
</evidence>